<keyword evidence="1" id="KW-0472">Membrane</keyword>
<organism evidence="2">
    <name type="scientific">hydrothermal vent metagenome</name>
    <dbReference type="NCBI Taxonomy" id="652676"/>
    <lineage>
        <taxon>unclassified sequences</taxon>
        <taxon>metagenomes</taxon>
        <taxon>ecological metagenomes</taxon>
    </lineage>
</organism>
<sequence>FLTLGPAAFALIATTVITAFVGIFMAMVFLGSFVNVSVGCFLAGLLWGMTAMIGGFERLIGGLLLKWMSSAAR</sequence>
<keyword evidence="1" id="KW-1133">Transmembrane helix</keyword>
<protein>
    <submittedName>
        <fullName evidence="2">Uncharacterized protein</fullName>
    </submittedName>
</protein>
<dbReference type="AlphaFoldDB" id="A0A3B1ANL7"/>
<feature type="non-terminal residue" evidence="2">
    <location>
        <position position="1"/>
    </location>
</feature>
<evidence type="ECO:0000256" key="1">
    <source>
        <dbReference type="SAM" id="Phobius"/>
    </source>
</evidence>
<evidence type="ECO:0000313" key="2">
    <source>
        <dbReference type="EMBL" id="VAX00958.1"/>
    </source>
</evidence>
<reference evidence="2" key="1">
    <citation type="submission" date="2018-06" db="EMBL/GenBank/DDBJ databases">
        <authorList>
            <person name="Zhirakovskaya E."/>
        </authorList>
    </citation>
    <scope>NUCLEOTIDE SEQUENCE</scope>
</reference>
<proteinExistence type="predicted"/>
<accession>A0A3B1ANL7</accession>
<name>A0A3B1ANL7_9ZZZZ</name>
<feature type="transmembrane region" description="Helical" evidence="1">
    <location>
        <begin position="7"/>
        <end position="30"/>
    </location>
</feature>
<dbReference type="EMBL" id="UOFR01000080">
    <property type="protein sequence ID" value="VAX00958.1"/>
    <property type="molecule type" value="Genomic_DNA"/>
</dbReference>
<feature type="transmembrane region" description="Helical" evidence="1">
    <location>
        <begin position="36"/>
        <end position="56"/>
    </location>
</feature>
<gene>
    <name evidence="2" type="ORF">MNBD_GAMMA21-1111</name>
</gene>
<keyword evidence="1" id="KW-0812">Transmembrane</keyword>